<evidence type="ECO:0000313" key="2">
    <source>
        <dbReference type="EMBL" id="CEF55832.1"/>
    </source>
</evidence>
<dbReference type="Proteomes" id="UP000068250">
    <property type="component" value="Chromosome I"/>
</dbReference>
<reference evidence="3" key="1">
    <citation type="submission" date="2014-09" db="EMBL/GenBank/DDBJ databases">
        <authorList>
            <person name="Illeghems K.G."/>
        </authorList>
    </citation>
    <scope>NUCLEOTIDE SEQUENCE [LARGE SCALE GENOMIC DNA]</scope>
    <source>
        <strain evidence="3">LMG 23848T</strain>
    </source>
</reference>
<sequence>MPKLLNCTSDDILDTFPRLADLGSGTFGEDADTFADTLRDGIRDDPQTRSLLFKSQTIDELRLFLIHCDEDIERVSRVVLGINPAVNPEEPPDWGSFPSLRSFWSAVLHAFENDLEVRVGESLARADTGGYLLSREIVGEALPYSRQAGGCVLRNHVNLTDAYIERRFARERLFVVSFFTSKEGAEQTILKVLSDNSDKIDDWLQIAGTGAKLDIEGYISGKGTVVIESANRQHKAARRIRVTIVKEEYNGMVYYVHTVKLYQ</sequence>
<dbReference type="InterPro" id="IPR041436">
    <property type="entry name" value="RNAse_A_bac"/>
</dbReference>
<gene>
    <name evidence="2" type="ORF">AGA_1639</name>
</gene>
<protein>
    <recommendedName>
        <fullName evidence="1">Bacterial CdiA-CT RNAse A domain-containing protein</fullName>
    </recommendedName>
</protein>
<dbReference type="EMBL" id="LN609302">
    <property type="protein sequence ID" value="CEF55832.1"/>
    <property type="molecule type" value="Genomic_DNA"/>
</dbReference>
<dbReference type="Pfam" id="PF18431">
    <property type="entry name" value="RNAse_A_bac"/>
    <property type="match status" value="1"/>
</dbReference>
<organism evidence="2 3">
    <name type="scientific">Acetobacter ghanensis</name>
    <dbReference type="NCBI Taxonomy" id="431306"/>
    <lineage>
        <taxon>Bacteria</taxon>
        <taxon>Pseudomonadati</taxon>
        <taxon>Pseudomonadota</taxon>
        <taxon>Alphaproteobacteria</taxon>
        <taxon>Acetobacterales</taxon>
        <taxon>Acetobacteraceae</taxon>
        <taxon>Acetobacter</taxon>
    </lineage>
</organism>
<name>A0A0U5F412_9PROT</name>
<evidence type="ECO:0000313" key="3">
    <source>
        <dbReference type="Proteomes" id="UP000068250"/>
    </source>
</evidence>
<evidence type="ECO:0000259" key="1">
    <source>
        <dbReference type="Pfam" id="PF18431"/>
    </source>
</evidence>
<accession>A0A0U5F412</accession>
<dbReference type="PATRIC" id="fig|431306.5.peg.1667"/>
<proteinExistence type="predicted"/>
<dbReference type="AlphaFoldDB" id="A0A0U5F412"/>
<feature type="domain" description="Bacterial CdiA-CT RNAse A" evidence="1">
    <location>
        <begin position="152"/>
        <end position="258"/>
    </location>
</feature>